<dbReference type="Proteomes" id="UP001159363">
    <property type="component" value="Chromosome 1"/>
</dbReference>
<protein>
    <submittedName>
        <fullName evidence="1">Uncharacterized protein</fullName>
    </submittedName>
</protein>
<dbReference type="EMBL" id="JARBHB010000001">
    <property type="protein sequence ID" value="KAJ8896704.1"/>
    <property type="molecule type" value="Genomic_DNA"/>
</dbReference>
<keyword evidence="2" id="KW-1185">Reference proteome</keyword>
<evidence type="ECO:0000313" key="1">
    <source>
        <dbReference type="EMBL" id="KAJ8896704.1"/>
    </source>
</evidence>
<gene>
    <name evidence="1" type="ORF">PR048_002049</name>
</gene>
<reference evidence="1 2" key="1">
    <citation type="submission" date="2023-02" db="EMBL/GenBank/DDBJ databases">
        <title>LHISI_Scaffold_Assembly.</title>
        <authorList>
            <person name="Stuart O.P."/>
            <person name="Cleave R."/>
            <person name="Magrath M.J.L."/>
            <person name="Mikheyev A.S."/>
        </authorList>
    </citation>
    <scope>NUCLEOTIDE SEQUENCE [LARGE SCALE GENOMIC DNA]</scope>
    <source>
        <strain evidence="1">Daus_M_001</strain>
        <tissue evidence="1">Leg muscle</tissue>
    </source>
</reference>
<sequence>MKGKACVILYDSERKASQCDERLRIVETAAEIILEDIRSKLATVIMAYVARELQLAKLSFLLAGHINLFHHCFWEWREGVYVHRHHKSKQLVKVLSKLSFSVDYKEVKRYEYSLMENTTKKNNTPGDGYVQYAFNNVDFNVRTMTGHGTFHSMGGLHFTTPPPSIPSYTIPRVMSPPPASDVFVKGKIPV</sequence>
<organism evidence="1 2">
    <name type="scientific">Dryococelus australis</name>
    <dbReference type="NCBI Taxonomy" id="614101"/>
    <lineage>
        <taxon>Eukaryota</taxon>
        <taxon>Metazoa</taxon>
        <taxon>Ecdysozoa</taxon>
        <taxon>Arthropoda</taxon>
        <taxon>Hexapoda</taxon>
        <taxon>Insecta</taxon>
        <taxon>Pterygota</taxon>
        <taxon>Neoptera</taxon>
        <taxon>Polyneoptera</taxon>
        <taxon>Phasmatodea</taxon>
        <taxon>Verophasmatodea</taxon>
        <taxon>Anareolatae</taxon>
        <taxon>Phasmatidae</taxon>
        <taxon>Eurycanthinae</taxon>
        <taxon>Dryococelus</taxon>
    </lineage>
</organism>
<accession>A0ABQ9IJ25</accession>
<evidence type="ECO:0000313" key="2">
    <source>
        <dbReference type="Proteomes" id="UP001159363"/>
    </source>
</evidence>
<proteinExistence type="predicted"/>
<name>A0ABQ9IJ25_9NEOP</name>
<comment type="caution">
    <text evidence="1">The sequence shown here is derived from an EMBL/GenBank/DDBJ whole genome shotgun (WGS) entry which is preliminary data.</text>
</comment>